<evidence type="ECO:0000313" key="9">
    <source>
        <dbReference type="Proteomes" id="UP000694388"/>
    </source>
</evidence>
<dbReference type="GO" id="GO:0007274">
    <property type="term" value="P:neuromuscular synaptic transmission"/>
    <property type="evidence" value="ECO:0007669"/>
    <property type="project" value="TreeGrafter"/>
</dbReference>
<dbReference type="PROSITE" id="PS50853">
    <property type="entry name" value="FN3"/>
    <property type="match status" value="2"/>
</dbReference>
<evidence type="ECO:0000313" key="8">
    <source>
        <dbReference type="Ensembl" id="ENSEBUP00000026136.1"/>
    </source>
</evidence>
<dbReference type="PROSITE" id="PS50002">
    <property type="entry name" value="SH3"/>
    <property type="match status" value="2"/>
</dbReference>
<dbReference type="SUPFAM" id="SSF50044">
    <property type="entry name" value="SH3-domain"/>
    <property type="match status" value="2"/>
</dbReference>
<reference evidence="8" key="1">
    <citation type="submission" date="2025-08" db="UniProtKB">
        <authorList>
            <consortium name="Ensembl"/>
        </authorList>
    </citation>
    <scope>IDENTIFICATION</scope>
</reference>
<evidence type="ECO:0000256" key="5">
    <source>
        <dbReference type="SAM" id="MobiDB-lite"/>
    </source>
</evidence>
<keyword evidence="9" id="KW-1185">Reference proteome</keyword>
<protein>
    <submittedName>
        <fullName evidence="8">RIMS binding protein 2</fullName>
    </submittedName>
</protein>
<dbReference type="Gene3D" id="2.30.30.40">
    <property type="entry name" value="SH3 Domains"/>
    <property type="match status" value="3"/>
</dbReference>
<keyword evidence="3" id="KW-0677">Repeat</keyword>
<feature type="compositionally biased region" description="Basic and acidic residues" evidence="5">
    <location>
        <begin position="869"/>
        <end position="878"/>
    </location>
</feature>
<dbReference type="InterPro" id="IPR001452">
    <property type="entry name" value="SH3_domain"/>
</dbReference>
<dbReference type="Proteomes" id="UP000694388">
    <property type="component" value="Unplaced"/>
</dbReference>
<feature type="domain" description="Fibronectin type-III" evidence="7">
    <location>
        <begin position="439"/>
        <end position="539"/>
    </location>
</feature>
<sequence>MVFLFLGTDGLSERSERLSTRSPSRSRSGQSSPHRSLLTEGDTASEAEDLDPDPVSLSWGLMLRHRGKLQVFVARYSYNPFEGPNEHPEAELPLTAGEYLYVYGEMDEDGFYEGELVDGRRGLVPSNFVERVRESSDDGHLAFLDDGPYNFPGAGPLSLGQESSGDFGPRYNSSPSMSLSGSSLALNGLPVDDGSHGDPDDVETDPEYMDIPYPHAISVVKQLAKSAIIAWELPRVSKPMPTPRVDSYLITVNGERRAGVRAGSRRPRALLEKLDLSREGAVYRVCVQAVAKTAGLPSTMQSNCNESDRPAVKHQPSGPAHEALHLSDPLRCCLTLGQGACVAPSQLTASQVTSGSAELSWMPSHSEYAHAVFVCGHERDIVRAGRRRCVLTGLRPATSYNIRVEARPHRTPWELTLAQREKRDATVEFSTLPAGTAEPPQAVEVCTGPSPGSFLVRWTLGTLDPPRMSTEAPVAGYAIYADGRRIMEVASPVATNVVLEPSHLQGASTHGITVRTLSSHGDSVDSAPATLPCEGLKQSGPHTPASEEITDPRPASLPSLPETNRLPRPDQPHSDATSPSCLHPTNSSNLLSITSPSHRLLPPTSGLVPFQGQGATQQPPKALPRPDGGLGTGGTGCRSPRQQEPAEHRIPKTIARATEAARRGERKAKRETIPFEAGSAERRLEEDREEEEEEGEMNSEDEEEHYDHPPLRQSGTSVDDFLKEPSREMHYLPAGSENNETCYTNGYRKSRLNAVAEEYHYGRRAAEEYDVPLYKMAHEYDDLQYDTTDKDAFGSGVGGYGTSCYAGGAAEGYMTESSRGSDLSDILEEDEEEEAFMEPGRVRDDHHTRRRSGVAQGHPKGFGSTQRRRIQDKTESGRRSSSNRNAAQPKAARPLTVPSIEITGDSNSEGRSRSGSEGQSEGGHLSPDFEKAGFFCPPSARRHWETLDHRRGCTWACRIGERAVRAREPGTDGPPPRLFVALFDYNPATMSPNLDALEIELPFKEGQIIRVFGEKDGDGFYRGEVGGHLGFVPCNMVSEIQADADMAAELFQQGYLPANSVVERKERTRKGSRDFAVPTRRMVALYDYDPRESSPNPD</sequence>
<feature type="region of interest" description="Disordered" evidence="5">
    <location>
        <begin position="517"/>
        <end position="743"/>
    </location>
</feature>
<dbReference type="CDD" id="cd12014">
    <property type="entry name" value="SH3_RIM-BP_1"/>
    <property type="match status" value="1"/>
</dbReference>
<reference evidence="8" key="2">
    <citation type="submission" date="2025-09" db="UniProtKB">
        <authorList>
            <consortium name="Ensembl"/>
        </authorList>
    </citation>
    <scope>IDENTIFICATION</scope>
</reference>
<dbReference type="InterPro" id="IPR036116">
    <property type="entry name" value="FN3_sf"/>
</dbReference>
<evidence type="ECO:0000256" key="2">
    <source>
        <dbReference type="ARBA" id="ARBA00022443"/>
    </source>
</evidence>
<feature type="compositionally biased region" description="Polar residues" evidence="5">
    <location>
        <begin position="574"/>
        <end position="597"/>
    </location>
</feature>
<dbReference type="PANTHER" id="PTHR14234">
    <property type="entry name" value="RIM BINDING PROTEIN-RELATED"/>
    <property type="match status" value="1"/>
</dbReference>
<dbReference type="InterPro" id="IPR003961">
    <property type="entry name" value="FN3_dom"/>
</dbReference>
<organism evidence="8 9">
    <name type="scientific">Eptatretus burgeri</name>
    <name type="common">Inshore hagfish</name>
    <dbReference type="NCBI Taxonomy" id="7764"/>
    <lineage>
        <taxon>Eukaryota</taxon>
        <taxon>Metazoa</taxon>
        <taxon>Chordata</taxon>
        <taxon>Craniata</taxon>
        <taxon>Vertebrata</taxon>
        <taxon>Cyclostomata</taxon>
        <taxon>Myxini</taxon>
        <taxon>Myxiniformes</taxon>
        <taxon>Myxinidae</taxon>
        <taxon>Eptatretinae</taxon>
        <taxon>Eptatretus</taxon>
    </lineage>
</organism>
<dbReference type="Gene3D" id="2.60.40.10">
    <property type="entry name" value="Immunoglobulins"/>
    <property type="match status" value="2"/>
</dbReference>
<dbReference type="Pfam" id="PF25523">
    <property type="entry name" value="Ig_RIMBP2"/>
    <property type="match status" value="1"/>
</dbReference>
<dbReference type="InterPro" id="IPR057884">
    <property type="entry name" value="FN3_RIM-BP1/2/3"/>
</dbReference>
<feature type="region of interest" description="Disordered" evidence="5">
    <location>
        <begin position="300"/>
        <end position="322"/>
    </location>
</feature>
<evidence type="ECO:0000256" key="3">
    <source>
        <dbReference type="ARBA" id="ARBA00022737"/>
    </source>
</evidence>
<feature type="compositionally biased region" description="Acidic residues" evidence="5">
    <location>
        <begin position="825"/>
        <end position="836"/>
    </location>
</feature>
<dbReference type="CDD" id="cd00063">
    <property type="entry name" value="FN3"/>
    <property type="match status" value="1"/>
</dbReference>
<dbReference type="Pfam" id="PF14604">
    <property type="entry name" value="SH3_9"/>
    <property type="match status" value="1"/>
</dbReference>
<feature type="region of interest" description="Disordered" evidence="5">
    <location>
        <begin position="154"/>
        <end position="202"/>
    </location>
</feature>
<dbReference type="InterPro" id="IPR035753">
    <property type="entry name" value="RIM-BP_SH3_2"/>
</dbReference>
<dbReference type="CDD" id="cd12012">
    <property type="entry name" value="SH3_RIM-BP_2"/>
    <property type="match status" value="1"/>
</dbReference>
<evidence type="ECO:0000256" key="4">
    <source>
        <dbReference type="PROSITE-ProRule" id="PRU00192"/>
    </source>
</evidence>
<dbReference type="GeneTree" id="ENSGT00950000183203"/>
<evidence type="ECO:0000256" key="1">
    <source>
        <dbReference type="ARBA" id="ARBA00010749"/>
    </source>
</evidence>
<evidence type="ECO:0000259" key="7">
    <source>
        <dbReference type="PROSITE" id="PS50853"/>
    </source>
</evidence>
<dbReference type="Pfam" id="PF00041">
    <property type="entry name" value="fn3"/>
    <property type="match status" value="1"/>
</dbReference>
<dbReference type="FunFam" id="2.30.30.40:FF:000006">
    <property type="entry name" value="RIMS-binding protein 2 isoform X1"/>
    <property type="match status" value="1"/>
</dbReference>
<proteinExistence type="inferred from homology"/>
<dbReference type="InterPro" id="IPR036028">
    <property type="entry name" value="SH3-like_dom_sf"/>
</dbReference>
<accession>A0A8C4R911</accession>
<feature type="region of interest" description="Disordered" evidence="5">
    <location>
        <begin position="13"/>
        <end position="51"/>
    </location>
</feature>
<dbReference type="SUPFAM" id="SSF49265">
    <property type="entry name" value="Fibronectin type III"/>
    <property type="match status" value="1"/>
</dbReference>
<dbReference type="SMART" id="SM00060">
    <property type="entry name" value="FN3"/>
    <property type="match status" value="3"/>
</dbReference>
<feature type="region of interest" description="Disordered" evidence="5">
    <location>
        <begin position="813"/>
        <end position="929"/>
    </location>
</feature>
<name>A0A8C4R911_EPTBU</name>
<feature type="compositionally biased region" description="Low complexity" evidence="5">
    <location>
        <begin position="20"/>
        <end position="36"/>
    </location>
</feature>
<feature type="domain" description="SH3" evidence="6">
    <location>
        <begin position="67"/>
        <end position="134"/>
    </location>
</feature>
<dbReference type="InterPro" id="IPR040325">
    <property type="entry name" value="RIMBP1/2/3"/>
</dbReference>
<dbReference type="GO" id="GO:0045202">
    <property type="term" value="C:synapse"/>
    <property type="evidence" value="ECO:0007669"/>
    <property type="project" value="GOC"/>
</dbReference>
<dbReference type="SMART" id="SM00326">
    <property type="entry name" value="SH3"/>
    <property type="match status" value="2"/>
</dbReference>
<dbReference type="InterPro" id="IPR013783">
    <property type="entry name" value="Ig-like_fold"/>
</dbReference>
<dbReference type="FunFam" id="2.30.30.40:FF:000023">
    <property type="entry name" value="RIMS-binding protein 2 isoform F"/>
    <property type="match status" value="1"/>
</dbReference>
<comment type="similarity">
    <text evidence="1">Belongs to the RIMBP family.</text>
</comment>
<dbReference type="Ensembl" id="ENSEBUT00000026712.1">
    <property type="protein sequence ID" value="ENSEBUP00000026136.1"/>
    <property type="gene ID" value="ENSEBUG00000016098.1"/>
</dbReference>
<evidence type="ECO:0000259" key="6">
    <source>
        <dbReference type="PROSITE" id="PS50002"/>
    </source>
</evidence>
<feature type="compositionally biased region" description="Low complexity" evidence="5">
    <location>
        <begin position="172"/>
        <end position="190"/>
    </location>
</feature>
<feature type="domain" description="Fibronectin type-III" evidence="7">
    <location>
        <begin position="343"/>
        <end position="434"/>
    </location>
</feature>
<feature type="compositionally biased region" description="Basic and acidic residues" evidence="5">
    <location>
        <begin position="720"/>
        <end position="730"/>
    </location>
</feature>
<dbReference type="Pfam" id="PF07653">
    <property type="entry name" value="SH3_2"/>
    <property type="match status" value="1"/>
</dbReference>
<feature type="compositionally biased region" description="Basic and acidic residues" evidence="5">
    <location>
        <begin position="659"/>
        <end position="686"/>
    </location>
</feature>
<dbReference type="OMA" id="GPIQVYV"/>
<feature type="compositionally biased region" description="Acidic residues" evidence="5">
    <location>
        <begin position="687"/>
        <end position="704"/>
    </location>
</feature>
<dbReference type="AlphaFoldDB" id="A0A8C4R911"/>
<dbReference type="PANTHER" id="PTHR14234:SF19">
    <property type="entry name" value="RIM-BINDING PROTEIN, ISOFORM F"/>
    <property type="match status" value="1"/>
</dbReference>
<keyword evidence="2 4" id="KW-0728">SH3 domain</keyword>
<feature type="domain" description="SH3" evidence="6">
    <location>
        <begin position="974"/>
        <end position="1042"/>
    </location>
</feature>